<evidence type="ECO:0000313" key="11">
    <source>
        <dbReference type="EMBL" id="MCJ2188830.1"/>
    </source>
</evidence>
<gene>
    <name evidence="11" type="ORF">MTR66_18665</name>
</gene>
<dbReference type="PROSITE" id="PS52016">
    <property type="entry name" value="TONB_DEPENDENT_REC_3"/>
    <property type="match status" value="1"/>
</dbReference>
<dbReference type="Gene3D" id="2.40.170.20">
    <property type="entry name" value="TonB-dependent receptor, beta-barrel domain"/>
    <property type="match status" value="1"/>
</dbReference>
<evidence type="ECO:0000259" key="10">
    <source>
        <dbReference type="Pfam" id="PF07715"/>
    </source>
</evidence>
<dbReference type="InterPro" id="IPR012910">
    <property type="entry name" value="Plug_dom"/>
</dbReference>
<keyword evidence="3 8" id="KW-0813">Transport</keyword>
<protein>
    <submittedName>
        <fullName evidence="11">TonB-dependent receptor</fullName>
    </submittedName>
</protein>
<proteinExistence type="inferred from homology"/>
<dbReference type="PANTHER" id="PTHR30069">
    <property type="entry name" value="TONB-DEPENDENT OUTER MEMBRANE RECEPTOR"/>
    <property type="match status" value="1"/>
</dbReference>
<dbReference type="InterPro" id="IPR036942">
    <property type="entry name" value="Beta-barrel_TonB_sf"/>
</dbReference>
<dbReference type="InterPro" id="IPR039426">
    <property type="entry name" value="TonB-dep_rcpt-like"/>
</dbReference>
<keyword evidence="4 8" id="KW-1134">Transmembrane beta strand</keyword>
<evidence type="ECO:0000256" key="4">
    <source>
        <dbReference type="ARBA" id="ARBA00022452"/>
    </source>
</evidence>
<accession>A0ABT0BUT0</accession>
<organism evidence="11 12">
    <name type="scientific">Novosphingobium beihaiensis</name>
    <dbReference type="NCBI Taxonomy" id="2930389"/>
    <lineage>
        <taxon>Bacteria</taxon>
        <taxon>Pseudomonadati</taxon>
        <taxon>Pseudomonadota</taxon>
        <taxon>Alphaproteobacteria</taxon>
        <taxon>Sphingomonadales</taxon>
        <taxon>Sphingomonadaceae</taxon>
        <taxon>Novosphingobium</taxon>
    </lineage>
</organism>
<evidence type="ECO:0000256" key="7">
    <source>
        <dbReference type="ARBA" id="ARBA00023237"/>
    </source>
</evidence>
<keyword evidence="11" id="KW-0675">Receptor</keyword>
<dbReference type="Pfam" id="PF07715">
    <property type="entry name" value="Plug"/>
    <property type="match status" value="1"/>
</dbReference>
<dbReference type="PANTHER" id="PTHR30069:SF41">
    <property type="entry name" value="HEME_HEMOPEXIN UTILIZATION PROTEIN C"/>
    <property type="match status" value="1"/>
</dbReference>
<evidence type="ECO:0000256" key="3">
    <source>
        <dbReference type="ARBA" id="ARBA00022448"/>
    </source>
</evidence>
<dbReference type="Proteomes" id="UP001202281">
    <property type="component" value="Unassembled WGS sequence"/>
</dbReference>
<evidence type="ECO:0000256" key="9">
    <source>
        <dbReference type="SAM" id="MobiDB-lite"/>
    </source>
</evidence>
<feature type="region of interest" description="Disordered" evidence="9">
    <location>
        <begin position="1"/>
        <end position="34"/>
    </location>
</feature>
<comment type="caution">
    <text evidence="11">The sequence shown here is derived from an EMBL/GenBank/DDBJ whole genome shotgun (WGS) entry which is preliminary data.</text>
</comment>
<reference evidence="11 12" key="1">
    <citation type="submission" date="2022-04" db="EMBL/GenBank/DDBJ databases">
        <title>Identification of a novel bacterium isolated from mangrove sediments.</title>
        <authorList>
            <person name="Pan X."/>
        </authorList>
    </citation>
    <scope>NUCLEOTIDE SEQUENCE [LARGE SCALE GENOMIC DNA]</scope>
    <source>
        <strain evidence="11 12">B2638</strain>
    </source>
</reference>
<keyword evidence="7 8" id="KW-0998">Cell outer membrane</keyword>
<dbReference type="Gene3D" id="2.170.130.10">
    <property type="entry name" value="TonB-dependent receptor, plug domain"/>
    <property type="match status" value="1"/>
</dbReference>
<evidence type="ECO:0000256" key="5">
    <source>
        <dbReference type="ARBA" id="ARBA00022692"/>
    </source>
</evidence>
<sequence>MPGLALAQDGEGQEQQPSGAHGDNAEGNPDEQFLGTIDIGESTRAIQTGTASAVTVINREEIEDRQANTIAELIDSIPGVTLINGSTPIGSGINIRGFGANGTYGSDQKVLILVDGATTGSEELYRIGTQLFTDPLLYKRAEVIRGTVGSFEYGSGVIGGVVRLETSDASDYLGGKTGFTVNQNLSGATNKNGFSTSTTLAAMPNESVEFLANYSHREGGTQKDGHGDRIENSAFSLPSYLVKGAVHFGPGKAHTIKASFSQTETSERDRPYDSFGTTGASFGNVDRDTKSKTLVVGYYYDPIENDAVNLSLVYTYASQDIEQDYVEGSSPFAPPGGFDVVNADHKYETSKITLKNAALFQTGPVLHNLHAGLEYINKDRRDANSAPGGNDKRMAAFLVDEIGLFRGFTLTPAARWETSTVKGVLDDGSRVSYTNEALMGGVSARYELPFGLAAFGSWATTRSMPILDDLENETYMMQPEKGKSWEAGASFDRTGIFTQNDRFALKANYYDTDLTDTTSYSGVLEVYLKGLEIEASYATPSGFYADFNGNIVKGTRLLTSGEVNDWVNLPANTYQLAIGKRFGRVADIRWEGVLAEDRDTNGTIHEGYDVHNLRASFSPEVGFLKFVTFRLSVENLFDTYYEPALATRPAVGRNFKGAVSFQF</sequence>
<dbReference type="RefSeq" id="WP_243923774.1">
    <property type="nucleotide sequence ID" value="NZ_JALHLG010000047.1"/>
</dbReference>
<evidence type="ECO:0000256" key="6">
    <source>
        <dbReference type="ARBA" id="ARBA00023136"/>
    </source>
</evidence>
<evidence type="ECO:0000256" key="2">
    <source>
        <dbReference type="ARBA" id="ARBA00009810"/>
    </source>
</evidence>
<evidence type="ECO:0000313" key="12">
    <source>
        <dbReference type="Proteomes" id="UP001202281"/>
    </source>
</evidence>
<dbReference type="SUPFAM" id="SSF56935">
    <property type="entry name" value="Porins"/>
    <property type="match status" value="1"/>
</dbReference>
<evidence type="ECO:0000256" key="8">
    <source>
        <dbReference type="PROSITE-ProRule" id="PRU01360"/>
    </source>
</evidence>
<keyword evidence="12" id="KW-1185">Reference proteome</keyword>
<dbReference type="CDD" id="cd01347">
    <property type="entry name" value="ligand_gated_channel"/>
    <property type="match status" value="1"/>
</dbReference>
<feature type="domain" description="TonB-dependent receptor plug" evidence="10">
    <location>
        <begin position="50"/>
        <end position="161"/>
    </location>
</feature>
<evidence type="ECO:0000256" key="1">
    <source>
        <dbReference type="ARBA" id="ARBA00004571"/>
    </source>
</evidence>
<comment type="subcellular location">
    <subcellularLocation>
        <location evidence="1 8">Cell outer membrane</location>
        <topology evidence="1 8">Multi-pass membrane protein</topology>
    </subcellularLocation>
</comment>
<keyword evidence="6 8" id="KW-0472">Membrane</keyword>
<dbReference type="EMBL" id="JALHLG010000047">
    <property type="protein sequence ID" value="MCJ2188830.1"/>
    <property type="molecule type" value="Genomic_DNA"/>
</dbReference>
<keyword evidence="5 8" id="KW-0812">Transmembrane</keyword>
<comment type="similarity">
    <text evidence="2 8">Belongs to the TonB-dependent receptor family.</text>
</comment>
<name>A0ABT0BUT0_9SPHN</name>
<dbReference type="InterPro" id="IPR037066">
    <property type="entry name" value="Plug_dom_sf"/>
</dbReference>